<dbReference type="EMBL" id="UINC01117846">
    <property type="protein sequence ID" value="SVC90559.1"/>
    <property type="molecule type" value="Genomic_DNA"/>
</dbReference>
<feature type="non-terminal residue" evidence="1">
    <location>
        <position position="326"/>
    </location>
</feature>
<organism evidence="1">
    <name type="scientific">marine metagenome</name>
    <dbReference type="NCBI Taxonomy" id="408172"/>
    <lineage>
        <taxon>unclassified sequences</taxon>
        <taxon>metagenomes</taxon>
        <taxon>ecological metagenomes</taxon>
    </lineage>
</organism>
<proteinExistence type="predicted"/>
<gene>
    <name evidence="1" type="ORF">METZ01_LOCUS343413</name>
</gene>
<feature type="non-terminal residue" evidence="1">
    <location>
        <position position="1"/>
    </location>
</feature>
<evidence type="ECO:0000313" key="1">
    <source>
        <dbReference type="EMBL" id="SVC90559.1"/>
    </source>
</evidence>
<name>A0A382QYJ6_9ZZZZ</name>
<reference evidence="1" key="1">
    <citation type="submission" date="2018-05" db="EMBL/GenBank/DDBJ databases">
        <authorList>
            <person name="Lanie J.A."/>
            <person name="Ng W.-L."/>
            <person name="Kazmierczak K.M."/>
            <person name="Andrzejewski T.M."/>
            <person name="Davidsen T.M."/>
            <person name="Wayne K.J."/>
            <person name="Tettelin H."/>
            <person name="Glass J.I."/>
            <person name="Rusch D."/>
            <person name="Podicherti R."/>
            <person name="Tsui H.-C.T."/>
            <person name="Winkler M.E."/>
        </authorList>
    </citation>
    <scope>NUCLEOTIDE SEQUENCE</scope>
</reference>
<protein>
    <submittedName>
        <fullName evidence="1">Uncharacterized protein</fullName>
    </submittedName>
</protein>
<sequence length="326" mass="37655">NKAVDELKHRVVSSLTQAQSTPPKEAHKLKTYKLAHQVLKQSQLREWDLLNNPSRIKISTIDSLSSLIVSKYPSMEQLIPPRIMSDRYEYEHMYQMAAERTLMLIEEDEYNEPIANVLLYLDNHVDKFYRLLVHMLSKREQWLPRLYLKGVLDIDFLERTAQRIIVEHLQVLREIASECLNVDIFTLLKSNTRPEVSRINKLPGDKLTDLSNWQIIADLLLAKSSGEWRKKIDKSLGFPPELKEQKKSLMVILKELGSADVFKKQLLELDQLPNAHQNESTINSIKDISQVLKLGVAQLSLIFEEQGVQDFSEVGMQAIKALDSRE</sequence>
<accession>A0A382QYJ6</accession>
<dbReference type="AlphaFoldDB" id="A0A382QYJ6"/>